<feature type="compositionally biased region" description="Polar residues" evidence="1">
    <location>
        <begin position="186"/>
        <end position="197"/>
    </location>
</feature>
<sequence>SNTSAALSQSQRPRPTKKHKGGRMDQQPALPHRREGMTDDLPPPPDPPPGQGLRQQIGPSQQAGNVENSAERKGSSLERQHASSLEDTKSSLDCPARTSLEWQRQTQEWISSTERQEDIRKAPHKQGVGSEEALVPYSKPSFPSPGGHSSSGTASSKGSTGPRKTEVLRAGHQRNASDLLDIGYMGSNSQGQFTGEL</sequence>
<reference evidence="2 3" key="1">
    <citation type="submission" date="2017-12" db="EMBL/GenBank/DDBJ databases">
        <title>High-resolution comparative analysis of great ape genomes.</title>
        <authorList>
            <person name="Pollen A."/>
            <person name="Hastie A."/>
            <person name="Hormozdiari F."/>
            <person name="Dougherty M."/>
            <person name="Liu R."/>
            <person name="Chaisson M."/>
            <person name="Hoppe E."/>
            <person name="Hill C."/>
            <person name="Pang A."/>
            <person name="Hillier L."/>
            <person name="Baker C."/>
            <person name="Armstrong J."/>
            <person name="Shendure J."/>
            <person name="Paten B."/>
            <person name="Wilson R."/>
            <person name="Chao H."/>
            <person name="Schneider V."/>
            <person name="Ventura M."/>
            <person name="Kronenberg Z."/>
            <person name="Murali S."/>
            <person name="Gordon D."/>
            <person name="Cantsilieris S."/>
            <person name="Munson K."/>
            <person name="Nelson B."/>
            <person name="Raja A."/>
            <person name="Underwood J."/>
            <person name="Diekhans M."/>
            <person name="Fiddes I."/>
            <person name="Haussler D."/>
            <person name="Eichler E."/>
        </authorList>
    </citation>
    <scope>NUCLEOTIDE SEQUENCE [LARGE SCALE GENOMIC DNA]</scope>
    <source>
        <strain evidence="2">Yerkes chimp pedigree #C0471</strain>
    </source>
</reference>
<feature type="compositionally biased region" description="Low complexity" evidence="1">
    <location>
        <begin position="138"/>
        <end position="162"/>
    </location>
</feature>
<evidence type="ECO:0000313" key="3">
    <source>
        <dbReference type="Proteomes" id="UP000236370"/>
    </source>
</evidence>
<feature type="compositionally biased region" description="Pro residues" evidence="1">
    <location>
        <begin position="41"/>
        <end position="50"/>
    </location>
</feature>
<gene>
    <name evidence="2" type="ORF">CK820_G0027157</name>
</gene>
<dbReference type="Proteomes" id="UP000236370">
    <property type="component" value="Unassembled WGS sequence"/>
</dbReference>
<feature type="compositionally biased region" description="Polar residues" evidence="1">
    <location>
        <begin position="100"/>
        <end position="113"/>
    </location>
</feature>
<protein>
    <submittedName>
        <fullName evidence="2">ROBO2 isoform 7</fullName>
    </submittedName>
</protein>
<dbReference type="EMBL" id="NBAG03000030">
    <property type="protein sequence ID" value="PNI97049.1"/>
    <property type="molecule type" value="Genomic_DNA"/>
</dbReference>
<comment type="caution">
    <text evidence="2">The sequence shown here is derived from an EMBL/GenBank/DDBJ whole genome shotgun (WGS) entry which is preliminary data.</text>
</comment>
<proteinExistence type="predicted"/>
<evidence type="ECO:0000313" key="2">
    <source>
        <dbReference type="EMBL" id="PNI97049.1"/>
    </source>
</evidence>
<feature type="compositionally biased region" description="Polar residues" evidence="1">
    <location>
        <begin position="53"/>
        <end position="68"/>
    </location>
</feature>
<feature type="region of interest" description="Disordered" evidence="1">
    <location>
        <begin position="1"/>
        <end position="197"/>
    </location>
</feature>
<name>A0A2J8QLF4_PANTR</name>
<feature type="non-terminal residue" evidence="2">
    <location>
        <position position="1"/>
    </location>
</feature>
<feature type="compositionally biased region" description="Basic and acidic residues" evidence="1">
    <location>
        <begin position="69"/>
        <end position="90"/>
    </location>
</feature>
<feature type="compositionally biased region" description="Polar residues" evidence="1">
    <location>
        <begin position="1"/>
        <end position="13"/>
    </location>
</feature>
<evidence type="ECO:0000256" key="1">
    <source>
        <dbReference type="SAM" id="MobiDB-lite"/>
    </source>
</evidence>
<organism evidence="2 3">
    <name type="scientific">Pan troglodytes</name>
    <name type="common">Chimpanzee</name>
    <dbReference type="NCBI Taxonomy" id="9598"/>
    <lineage>
        <taxon>Eukaryota</taxon>
        <taxon>Metazoa</taxon>
        <taxon>Chordata</taxon>
        <taxon>Craniata</taxon>
        <taxon>Vertebrata</taxon>
        <taxon>Euteleostomi</taxon>
        <taxon>Mammalia</taxon>
        <taxon>Eutheria</taxon>
        <taxon>Euarchontoglires</taxon>
        <taxon>Primates</taxon>
        <taxon>Haplorrhini</taxon>
        <taxon>Catarrhini</taxon>
        <taxon>Hominidae</taxon>
        <taxon>Pan</taxon>
    </lineage>
</organism>
<dbReference type="AlphaFoldDB" id="A0A2J8QLF4"/>
<accession>A0A2J8QLF4</accession>